<proteinExistence type="predicted"/>
<dbReference type="KEGG" id="pcm:AY601_1999"/>
<organism evidence="1 2">
    <name type="scientific">Pedobacter cryoconitis</name>
    <dbReference type="NCBI Taxonomy" id="188932"/>
    <lineage>
        <taxon>Bacteria</taxon>
        <taxon>Pseudomonadati</taxon>
        <taxon>Bacteroidota</taxon>
        <taxon>Sphingobacteriia</taxon>
        <taxon>Sphingobacteriales</taxon>
        <taxon>Sphingobacteriaceae</taxon>
        <taxon>Pedobacter</taxon>
    </lineage>
</organism>
<reference evidence="1 2" key="1">
    <citation type="submission" date="2016-03" db="EMBL/GenBank/DDBJ databases">
        <title>Complete genome sequence of Pedobacter cryoconitis PAMC 27485.</title>
        <authorList>
            <person name="Lee J."/>
            <person name="Kim O.-S."/>
        </authorList>
    </citation>
    <scope>NUCLEOTIDE SEQUENCE [LARGE SCALE GENOMIC DNA]</scope>
    <source>
        <strain evidence="1 2">PAMC 27485</strain>
    </source>
</reference>
<keyword evidence="2" id="KW-1185">Reference proteome</keyword>
<sequence length="275" mass="30734" precursor="true">MRTTILIDANTMNLEQLKVEISNAQQRPLSGGITSNNMTIFDNGNGQLTLSGDITITIKVLDLTSTGVYTLNSFMNFTQQTIANKLKGNIFVGGFGFYKYDSNRKKFTNKPCTYTIRYNFNYIVKLTQITMLSQLSGNDFVLAVVDDIRSSFTDKYGKSRKVSGLTNGAGGPAIVSYNDWAKYPYLAVHEFFHTLSLGDIEDNSQKQKLMYHLGGNTGSSVSNQELIDVNRYIMSDISNVARGRYTNPGLNTVNRLRTFLNSSSNGFIFNKAKFR</sequence>
<name>A0A127VC71_9SPHI</name>
<dbReference type="PATRIC" id="fig|188932.3.peg.2091"/>
<gene>
    <name evidence="1" type="ORF">AY601_1999</name>
</gene>
<evidence type="ECO:0000313" key="1">
    <source>
        <dbReference type="EMBL" id="AMP98905.1"/>
    </source>
</evidence>
<evidence type="ECO:0000313" key="2">
    <source>
        <dbReference type="Proteomes" id="UP000071561"/>
    </source>
</evidence>
<dbReference type="AlphaFoldDB" id="A0A127VC71"/>
<accession>A0A127VC71</accession>
<dbReference type="Proteomes" id="UP000071561">
    <property type="component" value="Chromosome"/>
</dbReference>
<dbReference type="EMBL" id="CP014504">
    <property type="protein sequence ID" value="AMP98905.1"/>
    <property type="molecule type" value="Genomic_DNA"/>
</dbReference>
<protein>
    <submittedName>
        <fullName evidence="1">Uncharacterized protein</fullName>
    </submittedName>
</protein>